<evidence type="ECO:0000256" key="8">
    <source>
        <dbReference type="PIRSR" id="PIRSR600821-50"/>
    </source>
</evidence>
<comment type="catalytic activity">
    <reaction evidence="1 7">
        <text>L-alanine = D-alanine</text>
        <dbReference type="Rhea" id="RHEA:20249"/>
        <dbReference type="ChEBI" id="CHEBI:57416"/>
        <dbReference type="ChEBI" id="CHEBI:57972"/>
        <dbReference type="EC" id="5.1.1.1"/>
    </reaction>
</comment>
<dbReference type="SUPFAM" id="SSF50621">
    <property type="entry name" value="Alanine racemase C-terminal domain-like"/>
    <property type="match status" value="1"/>
</dbReference>
<reference evidence="12" key="1">
    <citation type="submission" date="2014-05" db="EMBL/GenBank/DDBJ databases">
        <title>ATOL: Assembling a taxonomically balanced genome-scale reconstruction of the evolutionary history of the Enterobacteriaceae.</title>
        <authorList>
            <person name="Plunkett G. III"/>
            <person name="Neeno-Eckwall E.C."/>
            <person name="Glasner J.D."/>
            <person name="Perna N.T."/>
        </authorList>
    </citation>
    <scope>NUCLEOTIDE SEQUENCE [LARGE SCALE GENOMIC DNA]</scope>
    <source>
        <strain evidence="12">ATCC 49490</strain>
    </source>
</reference>
<dbReference type="PRINTS" id="PR00992">
    <property type="entry name" value="ALARACEMASE"/>
</dbReference>
<dbReference type="GO" id="GO:0030632">
    <property type="term" value="P:D-alanine biosynthetic process"/>
    <property type="evidence" value="ECO:0007669"/>
    <property type="project" value="UniProtKB-UniRule"/>
</dbReference>
<evidence type="ECO:0000256" key="6">
    <source>
        <dbReference type="ARBA" id="ARBA00037715"/>
    </source>
</evidence>
<dbReference type="PROSITE" id="PS00395">
    <property type="entry name" value="ALANINE_RACEMASE"/>
    <property type="match status" value="1"/>
</dbReference>
<evidence type="ECO:0000256" key="2">
    <source>
        <dbReference type="ARBA" id="ARBA00001933"/>
    </source>
</evidence>
<dbReference type="GO" id="GO:0008784">
    <property type="term" value="F:alanine racemase activity"/>
    <property type="evidence" value="ECO:0007669"/>
    <property type="project" value="UniProtKB-UniRule"/>
</dbReference>
<protein>
    <recommendedName>
        <fullName evidence="7">Alanine racemase</fullName>
        <ecNumber evidence="7">5.1.1.1</ecNumber>
    </recommendedName>
</protein>
<dbReference type="RefSeq" id="WP_038153732.1">
    <property type="nucleotide sequence ID" value="NZ_JMTB01000019.1"/>
</dbReference>
<accession>A0A085APZ5</accession>
<dbReference type="PANTHER" id="PTHR30511:SF0">
    <property type="entry name" value="ALANINE RACEMASE, CATABOLIC-RELATED"/>
    <property type="match status" value="1"/>
</dbReference>
<proteinExistence type="inferred from homology"/>
<feature type="active site" description="Proton acceptor; specific for D-alanine" evidence="7">
    <location>
        <position position="35"/>
    </location>
</feature>
<dbReference type="EMBL" id="JMTB01000019">
    <property type="protein sequence ID" value="KFC12290.1"/>
    <property type="molecule type" value="Genomic_DNA"/>
</dbReference>
<comment type="function">
    <text evidence="6">Isomerizes L-alanine to D-alanine which is then oxidized to pyruvate by DadA.</text>
</comment>
<dbReference type="InterPro" id="IPR001608">
    <property type="entry name" value="Ala_racemase_N"/>
</dbReference>
<dbReference type="Pfam" id="PF00842">
    <property type="entry name" value="Ala_racemase_C"/>
    <property type="match status" value="1"/>
</dbReference>
<keyword evidence="4 7" id="KW-0663">Pyridoxal phosphate</keyword>
<evidence type="ECO:0000256" key="5">
    <source>
        <dbReference type="ARBA" id="ARBA00023235"/>
    </source>
</evidence>
<dbReference type="SUPFAM" id="SSF51419">
    <property type="entry name" value="PLP-binding barrel"/>
    <property type="match status" value="1"/>
</dbReference>
<dbReference type="Gene3D" id="3.20.20.10">
    <property type="entry name" value="Alanine racemase"/>
    <property type="match status" value="1"/>
</dbReference>
<feature type="binding site" evidence="7 9">
    <location>
        <position position="301"/>
    </location>
    <ligand>
        <name>substrate</name>
    </ligand>
</feature>
<name>A0A085APZ5_9ENTR</name>
<feature type="active site" description="Proton acceptor; specific for L-alanine" evidence="7">
    <location>
        <position position="253"/>
    </location>
</feature>
<evidence type="ECO:0000256" key="4">
    <source>
        <dbReference type="ARBA" id="ARBA00022898"/>
    </source>
</evidence>
<dbReference type="NCBIfam" id="TIGR00492">
    <property type="entry name" value="alr"/>
    <property type="match status" value="1"/>
</dbReference>
<gene>
    <name evidence="11" type="ORF">GTGU_00337</name>
</gene>
<dbReference type="CDD" id="cd06827">
    <property type="entry name" value="PLPDE_III_AR_proteobact"/>
    <property type="match status" value="1"/>
</dbReference>
<dbReference type="InterPro" id="IPR009006">
    <property type="entry name" value="Ala_racemase/Decarboxylase_C"/>
</dbReference>
<evidence type="ECO:0000313" key="12">
    <source>
        <dbReference type="Proteomes" id="UP000028630"/>
    </source>
</evidence>
<dbReference type="FunFam" id="3.20.20.10:FF:000002">
    <property type="entry name" value="Alanine racemase"/>
    <property type="match status" value="1"/>
</dbReference>
<comment type="cofactor">
    <cofactor evidence="2 7 8">
        <name>pyridoxal 5'-phosphate</name>
        <dbReference type="ChEBI" id="CHEBI:597326"/>
    </cofactor>
</comment>
<comment type="caution">
    <text evidence="11">The sequence shown here is derived from an EMBL/GenBank/DDBJ whole genome shotgun (WGS) entry which is preliminary data.</text>
</comment>
<evidence type="ECO:0000313" key="11">
    <source>
        <dbReference type="EMBL" id="KFC12290.1"/>
    </source>
</evidence>
<dbReference type="Gene3D" id="2.40.37.10">
    <property type="entry name" value="Lyase, Ornithine Decarboxylase, Chain A, domain 1"/>
    <property type="match status" value="1"/>
</dbReference>
<dbReference type="SMART" id="SM01005">
    <property type="entry name" value="Ala_racemase_C"/>
    <property type="match status" value="1"/>
</dbReference>
<dbReference type="GO" id="GO:0042803">
    <property type="term" value="F:protein homodimerization activity"/>
    <property type="evidence" value="ECO:0007669"/>
    <property type="project" value="UniProtKB-ARBA"/>
</dbReference>
<dbReference type="PANTHER" id="PTHR30511">
    <property type="entry name" value="ALANINE RACEMASE"/>
    <property type="match status" value="1"/>
</dbReference>
<evidence type="ECO:0000259" key="10">
    <source>
        <dbReference type="SMART" id="SM01005"/>
    </source>
</evidence>
<dbReference type="EC" id="5.1.1.1" evidence="7"/>
<sequence length="356" mass="38892">MSRPVQASIDLQALRQNLNIIRRAAPQSRVWSVVKANAYGHGLERIWSALNSTDGFALLNLEEAIMLRERGWKGPILLLEGFFHADELELFDKYRLTTTIHSNWQIKAIQNARLNAPLDVYVKVNSGMNRLGFAPDRIHTVWQQLRALPGVGEMTLMSHFAVAERPDGIIEAMARVEQAAEGLECARSLSNSAATMWHPEAHYDWVRPGIVLYGASPSGQWQDIANSGLKPVMTLRSEIIAVQNLKPGEGVGYGQRYQAAQEQRIGIVACGYADGYPRHAPDGTPVLVDGVRTGIVGTVSMDMLAVDLTPCPQAGIGTSVELWGKEIKIDDVAAACGTVGYELMCALAPRVPVVTV</sequence>
<dbReference type="Pfam" id="PF01168">
    <property type="entry name" value="Ala_racemase_N"/>
    <property type="match status" value="1"/>
</dbReference>
<evidence type="ECO:0000256" key="3">
    <source>
        <dbReference type="ARBA" id="ARBA00007880"/>
    </source>
</evidence>
<dbReference type="InterPro" id="IPR020622">
    <property type="entry name" value="Ala_racemase_pyridoxalP-BS"/>
</dbReference>
<dbReference type="OrthoDB" id="9813814at2"/>
<evidence type="ECO:0000256" key="7">
    <source>
        <dbReference type="HAMAP-Rule" id="MF_01201"/>
    </source>
</evidence>
<dbReference type="GO" id="GO:0005829">
    <property type="term" value="C:cytosol"/>
    <property type="evidence" value="ECO:0007669"/>
    <property type="project" value="TreeGrafter"/>
</dbReference>
<comment type="pathway">
    <text evidence="7">Amino-acid biosynthesis; D-alanine biosynthesis; D-alanine from L-alanine: step 1/1.</text>
</comment>
<dbReference type="eggNOG" id="COG0787">
    <property type="taxonomic scope" value="Bacteria"/>
</dbReference>
<dbReference type="GO" id="GO:0030170">
    <property type="term" value="F:pyridoxal phosphate binding"/>
    <property type="evidence" value="ECO:0007669"/>
    <property type="project" value="UniProtKB-UniRule"/>
</dbReference>
<dbReference type="UniPathway" id="UPA00042">
    <property type="reaction ID" value="UER00497"/>
</dbReference>
<dbReference type="InterPro" id="IPR000821">
    <property type="entry name" value="Ala_racemase"/>
</dbReference>
<dbReference type="HAMAP" id="MF_01201">
    <property type="entry name" value="Ala_racemase"/>
    <property type="match status" value="1"/>
</dbReference>
<organism evidence="11 12">
    <name type="scientific">Trabulsiella guamensis ATCC 49490</name>
    <dbReference type="NCBI Taxonomy" id="1005994"/>
    <lineage>
        <taxon>Bacteria</taxon>
        <taxon>Pseudomonadati</taxon>
        <taxon>Pseudomonadota</taxon>
        <taxon>Gammaproteobacteria</taxon>
        <taxon>Enterobacterales</taxon>
        <taxon>Enterobacteriaceae</taxon>
        <taxon>Trabulsiella</taxon>
    </lineage>
</organism>
<evidence type="ECO:0000256" key="9">
    <source>
        <dbReference type="PIRSR" id="PIRSR600821-52"/>
    </source>
</evidence>
<dbReference type="InterPro" id="IPR011079">
    <property type="entry name" value="Ala_racemase_C"/>
</dbReference>
<dbReference type="NCBIfam" id="NF002970">
    <property type="entry name" value="PRK03646.1"/>
    <property type="match status" value="1"/>
</dbReference>
<dbReference type="Proteomes" id="UP000028630">
    <property type="component" value="Unassembled WGS sequence"/>
</dbReference>
<keyword evidence="5 7" id="KW-0413">Isomerase</keyword>
<keyword evidence="12" id="KW-1185">Reference proteome</keyword>
<comment type="similarity">
    <text evidence="3 7">Belongs to the alanine racemase family.</text>
</comment>
<feature type="domain" description="Alanine racemase C-terminal" evidence="10">
    <location>
        <begin position="232"/>
        <end position="356"/>
    </location>
</feature>
<comment type="function">
    <text evidence="7">Catalyzes the interconversion of L-alanine and D-alanine. May also act on other amino acids.</text>
</comment>
<dbReference type="FunFam" id="2.40.37.10:FF:000002">
    <property type="entry name" value="Alanine racemase"/>
    <property type="match status" value="1"/>
</dbReference>
<feature type="modified residue" description="N6-(pyridoxal phosphate)lysine" evidence="7 8">
    <location>
        <position position="35"/>
    </location>
</feature>
<dbReference type="InterPro" id="IPR029066">
    <property type="entry name" value="PLP-binding_barrel"/>
</dbReference>
<feature type="binding site" evidence="7 9">
    <location>
        <position position="130"/>
    </location>
    <ligand>
        <name>substrate</name>
    </ligand>
</feature>
<dbReference type="AlphaFoldDB" id="A0A085APZ5"/>
<evidence type="ECO:0000256" key="1">
    <source>
        <dbReference type="ARBA" id="ARBA00000316"/>
    </source>
</evidence>